<accession>A0ABY3YIN5</accession>
<gene>
    <name evidence="4" type="ORF">MQE36_11580</name>
</gene>
<dbReference type="PANTHER" id="PTHR44943:SF8">
    <property type="entry name" value="TPR REPEAT-CONTAINING PROTEIN MJ0263"/>
    <property type="match status" value="1"/>
</dbReference>
<dbReference type="NCBIfam" id="TIGR04390">
    <property type="entry name" value="OMP_YaiO_dom"/>
    <property type="match status" value="1"/>
</dbReference>
<sequence>MVKEKIYKYFSALVLMVCSYTITCAQQVDVDSLLVKTIEDIRSEDYQKAIKKSQKGIALAPDYLDFHLFLGRAYQMTMQKDSARYYLNYVIDKNPKYEASFVYLINLEVEEKDYGTAMEVVGKAIEAHPENEFFWRKKLELYQLQNNDKGEKEYLLELIQLYPNDSELQQRKIILESKDKADRIGLNYSFTVIDRENTGPWHLGSVQYIRERNWGSLIGRINYADRLSGGESVVNGLQYEVESYFFMGKEKLSYSYAGVSFSDDDVFPELRLNYSYYHNFRKGWESEVGVRFTESNDMSMVSVVAGIGKYLGSYWINLRSYFLEQDKKWYPALTFTTRYYMNTRFDYATVIAGYGSSPDERSIQGQIDRRLSLDSFRFGVGYYRQLNAHFMTGIQGIYNNQEYIDGKSQNEFELFMTIQYRF</sequence>
<dbReference type="Pfam" id="PF19413">
    <property type="entry name" value="YaiO"/>
    <property type="match status" value="1"/>
</dbReference>
<keyword evidence="1" id="KW-0677">Repeat</keyword>
<evidence type="ECO:0000256" key="2">
    <source>
        <dbReference type="ARBA" id="ARBA00022803"/>
    </source>
</evidence>
<dbReference type="SUPFAM" id="SSF48452">
    <property type="entry name" value="TPR-like"/>
    <property type="match status" value="1"/>
</dbReference>
<organism evidence="4 5">
    <name type="scientific">Zhouia spongiae</name>
    <dbReference type="NCBI Taxonomy" id="2202721"/>
    <lineage>
        <taxon>Bacteria</taxon>
        <taxon>Pseudomonadati</taxon>
        <taxon>Bacteroidota</taxon>
        <taxon>Flavobacteriia</taxon>
        <taxon>Flavobacteriales</taxon>
        <taxon>Flavobacteriaceae</taxon>
        <taxon>Zhouia</taxon>
    </lineage>
</organism>
<dbReference type="EMBL" id="CP094326">
    <property type="protein sequence ID" value="UNY97724.1"/>
    <property type="molecule type" value="Genomic_DNA"/>
</dbReference>
<proteinExistence type="predicted"/>
<reference evidence="4 5" key="1">
    <citation type="journal article" date="2018" name="Int. J. Syst. Evol. Microbiol.">
        <title>Zhouia spongiae sp. nov., isolated from a marine sponge.</title>
        <authorList>
            <person name="Zhuang L."/>
            <person name="Lin B."/>
            <person name="Qin F."/>
            <person name="Luo L."/>
        </authorList>
    </citation>
    <scope>NUCLEOTIDE SEQUENCE [LARGE SCALE GENOMIC DNA]</scope>
    <source>
        <strain evidence="4 5">HN-Y44</strain>
    </source>
</reference>
<dbReference type="Proteomes" id="UP000829476">
    <property type="component" value="Chromosome"/>
</dbReference>
<evidence type="ECO:0000256" key="1">
    <source>
        <dbReference type="ARBA" id="ARBA00022737"/>
    </source>
</evidence>
<dbReference type="RefSeq" id="WP_242936135.1">
    <property type="nucleotide sequence ID" value="NZ_CP094326.1"/>
</dbReference>
<protein>
    <submittedName>
        <fullName evidence="4">YaiO family outer membrane beta-barrel protein</fullName>
    </submittedName>
</protein>
<keyword evidence="5" id="KW-1185">Reference proteome</keyword>
<name>A0ABY3YIN5_9FLAO</name>
<feature type="domain" description="YaiO beta-barrel" evidence="3">
    <location>
        <begin position="182"/>
        <end position="360"/>
    </location>
</feature>
<evidence type="ECO:0000313" key="4">
    <source>
        <dbReference type="EMBL" id="UNY97724.1"/>
    </source>
</evidence>
<dbReference type="Gene3D" id="1.25.40.10">
    <property type="entry name" value="Tetratricopeptide repeat domain"/>
    <property type="match status" value="1"/>
</dbReference>
<keyword evidence="2" id="KW-0802">TPR repeat</keyword>
<evidence type="ECO:0000313" key="5">
    <source>
        <dbReference type="Proteomes" id="UP000829476"/>
    </source>
</evidence>
<dbReference type="InterPro" id="IPR030887">
    <property type="entry name" value="Beta-barrel_YaiO"/>
</dbReference>
<dbReference type="InterPro" id="IPR051685">
    <property type="entry name" value="Ycf3/AcsC/BcsC/TPR_MFPF"/>
</dbReference>
<evidence type="ECO:0000259" key="3">
    <source>
        <dbReference type="Pfam" id="PF19413"/>
    </source>
</evidence>
<dbReference type="InterPro" id="IPR011990">
    <property type="entry name" value="TPR-like_helical_dom_sf"/>
</dbReference>
<dbReference type="PANTHER" id="PTHR44943">
    <property type="entry name" value="CELLULOSE SYNTHASE OPERON PROTEIN C"/>
    <property type="match status" value="1"/>
</dbReference>